<protein>
    <submittedName>
        <fullName evidence="4">MmgE/PrpD family protein</fullName>
    </submittedName>
</protein>
<dbReference type="Gene3D" id="1.10.4100.10">
    <property type="entry name" value="2-methylcitrate dehydratase PrpD"/>
    <property type="match status" value="1"/>
</dbReference>
<evidence type="ECO:0000313" key="5">
    <source>
        <dbReference type="Proteomes" id="UP001623232"/>
    </source>
</evidence>
<feature type="domain" description="MmgE/PrpD C-terminal" evidence="3">
    <location>
        <begin position="262"/>
        <end position="426"/>
    </location>
</feature>
<dbReference type="PANTHER" id="PTHR16943:SF8">
    <property type="entry name" value="2-METHYLCITRATE DEHYDRATASE"/>
    <property type="match status" value="1"/>
</dbReference>
<dbReference type="EMBL" id="CP123584">
    <property type="protein sequence ID" value="WZK90644.1"/>
    <property type="molecule type" value="Genomic_DNA"/>
</dbReference>
<dbReference type="Pfam" id="PF19305">
    <property type="entry name" value="MmgE_PrpD_C"/>
    <property type="match status" value="1"/>
</dbReference>
<evidence type="ECO:0000259" key="2">
    <source>
        <dbReference type="Pfam" id="PF03972"/>
    </source>
</evidence>
<dbReference type="SUPFAM" id="SSF103378">
    <property type="entry name" value="2-methylcitrate dehydratase PrpD"/>
    <property type="match status" value="1"/>
</dbReference>
<evidence type="ECO:0000313" key="4">
    <source>
        <dbReference type="EMBL" id="WZK90644.1"/>
    </source>
</evidence>
<dbReference type="InterPro" id="IPR045336">
    <property type="entry name" value="MmgE_PrpD_N"/>
</dbReference>
<dbReference type="InterPro" id="IPR036148">
    <property type="entry name" value="MmgE/PrpD_sf"/>
</dbReference>
<keyword evidence="5" id="KW-1185">Reference proteome</keyword>
<comment type="similarity">
    <text evidence="1">Belongs to the PrpD family.</text>
</comment>
<dbReference type="RefSeq" id="WP_406649594.1">
    <property type="nucleotide sequence ID" value="NZ_CP123584.1"/>
</dbReference>
<evidence type="ECO:0000259" key="3">
    <source>
        <dbReference type="Pfam" id="PF19305"/>
    </source>
</evidence>
<organism evidence="4 5">
    <name type="scientific">Aliisedimentitalea scapharcae</name>
    <dbReference type="NCBI Taxonomy" id="1524259"/>
    <lineage>
        <taxon>Bacteria</taxon>
        <taxon>Pseudomonadati</taxon>
        <taxon>Pseudomonadota</taxon>
        <taxon>Alphaproteobacteria</taxon>
        <taxon>Rhodobacterales</taxon>
        <taxon>Roseobacteraceae</taxon>
        <taxon>Aliisedimentitalea</taxon>
    </lineage>
</organism>
<sequence>MTNTFEKVADFTFDLKPDDLPTSTRDAAALMFLDTLGITIGAGPMQAGTIARDTAAALYGSADPAMSARMMFDGRQVSLAGSAFASATATDNLDGHDGYYPTKGHIGVVVIPTLAALADCAPDFSGPEALTLTTIGYEVAGRAAISLHDTACDYHTSGAWNALGVVAMAARVRGHSRDQLRQGMGIAEYHGPRSQMMREIANPSMLHDGSGWGAMVGLSSAILAEKGFTGAPAITIEEDRVAKHWDDLGTFWQMEHQYVKPYPICRWAHAPIDAVRQVMLEHKLTHGDIASVHINTFHESSCLYPGIPTTTSQAQYSLAYAVATQMAYGRIGLEHISGGGLTDPLVADIHKRISVSEDKRHSDRFPTCRVADVTVTLKNNQVLTSGDVHARGGPEAPMDKSDVIAKFMEFASPSLGEARASDIRDAVLGFVNADSKVSDLTALIFDAP</sequence>
<dbReference type="InterPro" id="IPR045337">
    <property type="entry name" value="MmgE_PrpD_C"/>
</dbReference>
<dbReference type="Proteomes" id="UP001623232">
    <property type="component" value="Chromosome"/>
</dbReference>
<dbReference type="PANTHER" id="PTHR16943">
    <property type="entry name" value="2-METHYLCITRATE DEHYDRATASE-RELATED"/>
    <property type="match status" value="1"/>
</dbReference>
<dbReference type="InterPro" id="IPR005656">
    <property type="entry name" value="MmgE_PrpD"/>
</dbReference>
<proteinExistence type="inferred from homology"/>
<dbReference type="InterPro" id="IPR042183">
    <property type="entry name" value="MmgE/PrpD_sf_1"/>
</dbReference>
<evidence type="ECO:0000256" key="1">
    <source>
        <dbReference type="ARBA" id="ARBA00006174"/>
    </source>
</evidence>
<accession>A0ABZ2Y0K2</accession>
<dbReference type="InterPro" id="IPR042188">
    <property type="entry name" value="MmgE/PrpD_sf_2"/>
</dbReference>
<name>A0ABZ2Y0K2_9RHOB</name>
<dbReference type="Pfam" id="PF03972">
    <property type="entry name" value="MmgE_PrpD_N"/>
    <property type="match status" value="1"/>
</dbReference>
<gene>
    <name evidence="4" type="ORF">QEZ52_08890</name>
</gene>
<reference evidence="4 5" key="1">
    <citation type="submission" date="2023-04" db="EMBL/GenBank/DDBJ databases">
        <title>Complete genome sequence of Alisedimentitalea scapharcae.</title>
        <authorList>
            <person name="Rong J.-C."/>
            <person name="Yi M.-L."/>
            <person name="Zhao Q."/>
        </authorList>
    </citation>
    <scope>NUCLEOTIDE SEQUENCE [LARGE SCALE GENOMIC DNA]</scope>
    <source>
        <strain evidence="4 5">KCTC 42119</strain>
    </source>
</reference>
<feature type="domain" description="MmgE/PrpD N-terminal" evidence="2">
    <location>
        <begin position="7"/>
        <end position="240"/>
    </location>
</feature>
<dbReference type="Gene3D" id="3.30.1330.120">
    <property type="entry name" value="2-methylcitrate dehydratase PrpD"/>
    <property type="match status" value="1"/>
</dbReference>